<dbReference type="PANTHER" id="PTHR13411">
    <property type="entry name" value="PLASMINOGEN RECEPTOR (KT)"/>
    <property type="match status" value="1"/>
</dbReference>
<dbReference type="EnsemblMetazoa" id="CapteT111738">
    <property type="protein sequence ID" value="CapteP111738"/>
    <property type="gene ID" value="CapteG111738"/>
</dbReference>
<dbReference type="OMA" id="GNKMERI"/>
<dbReference type="EMBL" id="AMQN01000155">
    <property type="status" value="NOT_ANNOTATED_CDS"/>
    <property type="molecule type" value="Genomic_DNA"/>
</dbReference>
<protein>
    <recommendedName>
        <fullName evidence="4">Plasminogen receptor (KT)</fullName>
    </recommendedName>
</protein>
<dbReference type="Pfam" id="PF10166">
    <property type="entry name" value="DUF2368"/>
    <property type="match status" value="1"/>
</dbReference>
<dbReference type="AlphaFoldDB" id="X1YV59"/>
<evidence type="ECO:0000313" key="3">
    <source>
        <dbReference type="Proteomes" id="UP000014760"/>
    </source>
</evidence>
<dbReference type="InterPro" id="IPR019319">
    <property type="entry name" value="Plg-R(KT)"/>
</dbReference>
<name>X1YV59_CAPTE</name>
<organism evidence="2 3">
    <name type="scientific">Capitella teleta</name>
    <name type="common">Polychaete worm</name>
    <dbReference type="NCBI Taxonomy" id="283909"/>
    <lineage>
        <taxon>Eukaryota</taxon>
        <taxon>Metazoa</taxon>
        <taxon>Spiralia</taxon>
        <taxon>Lophotrochozoa</taxon>
        <taxon>Annelida</taxon>
        <taxon>Polychaeta</taxon>
        <taxon>Sedentaria</taxon>
        <taxon>Scolecida</taxon>
        <taxon>Capitellidae</taxon>
        <taxon>Capitella</taxon>
    </lineage>
</organism>
<dbReference type="GO" id="GO:0005886">
    <property type="term" value="C:plasma membrane"/>
    <property type="evidence" value="ECO:0007669"/>
    <property type="project" value="InterPro"/>
</dbReference>
<keyword evidence="1" id="KW-0812">Transmembrane</keyword>
<dbReference type="Proteomes" id="UP000014760">
    <property type="component" value="Unassembled WGS sequence"/>
</dbReference>
<keyword evidence="3" id="KW-1185">Reference proteome</keyword>
<keyword evidence="1" id="KW-1133">Transmembrane helix</keyword>
<evidence type="ECO:0000256" key="1">
    <source>
        <dbReference type="SAM" id="Phobius"/>
    </source>
</evidence>
<dbReference type="OrthoDB" id="10256697at2759"/>
<evidence type="ECO:0000313" key="2">
    <source>
        <dbReference type="EnsemblMetazoa" id="CapteP111738"/>
    </source>
</evidence>
<reference evidence="3" key="1">
    <citation type="submission" date="2012-12" db="EMBL/GenBank/DDBJ databases">
        <authorList>
            <person name="Hellsten U."/>
            <person name="Grimwood J."/>
            <person name="Chapman J.A."/>
            <person name="Shapiro H."/>
            <person name="Aerts A."/>
            <person name="Otillar R.P."/>
            <person name="Terry A.Y."/>
            <person name="Boore J.L."/>
            <person name="Simakov O."/>
            <person name="Marletaz F."/>
            <person name="Cho S.-J."/>
            <person name="Edsinger-Gonzales E."/>
            <person name="Havlak P."/>
            <person name="Kuo D.-H."/>
            <person name="Larsson T."/>
            <person name="Lv J."/>
            <person name="Arendt D."/>
            <person name="Savage R."/>
            <person name="Osoegawa K."/>
            <person name="de Jong P."/>
            <person name="Lindberg D.R."/>
            <person name="Seaver E.C."/>
            <person name="Weisblat D.A."/>
            <person name="Putnam N.H."/>
            <person name="Grigoriev I.V."/>
            <person name="Rokhsar D.S."/>
        </authorList>
    </citation>
    <scope>NUCLEOTIDE SEQUENCE</scope>
    <source>
        <strain evidence="3">I ESC-2004</strain>
    </source>
</reference>
<keyword evidence="1" id="KW-0472">Membrane</keyword>
<proteinExistence type="predicted"/>
<feature type="transmembrane region" description="Helical" evidence="1">
    <location>
        <begin position="53"/>
        <end position="71"/>
    </location>
</feature>
<accession>X1YV59</accession>
<sequence length="113" mass="13297">MERQMQMQNYMRELQMSMQLARARDLFHWFGSFYALTLVGGVAGFMKQKSPKFLAPLVPLTFIFGYQYDMAYGSKMDRIRNDARYILDEQVSMLDLPKSLPSLAVLDERRQKK</sequence>
<reference evidence="2" key="3">
    <citation type="submission" date="2015-06" db="UniProtKB">
        <authorList>
            <consortium name="EnsemblMetazoa"/>
        </authorList>
    </citation>
    <scope>IDENTIFICATION</scope>
</reference>
<reference evidence="3" key="2">
    <citation type="journal article" date="2013" name="Nature">
        <title>Insights into bilaterian evolution from three spiralian genomes.</title>
        <authorList>
            <person name="Simakov O."/>
            <person name="Marletaz F."/>
            <person name="Cho S.J."/>
            <person name="Edsinger-Gonzales E."/>
            <person name="Havlak P."/>
            <person name="Hellsten U."/>
            <person name="Kuo D.H."/>
            <person name="Larsson T."/>
            <person name="Lv J."/>
            <person name="Arendt D."/>
            <person name="Savage R."/>
            <person name="Osoegawa K."/>
            <person name="de Jong P."/>
            <person name="Grimwood J."/>
            <person name="Chapman J.A."/>
            <person name="Shapiro H."/>
            <person name="Aerts A."/>
            <person name="Otillar R.P."/>
            <person name="Terry A.Y."/>
            <person name="Boore J.L."/>
            <person name="Grigoriev I.V."/>
            <person name="Lindberg D.R."/>
            <person name="Seaver E.C."/>
            <person name="Weisblat D.A."/>
            <person name="Putnam N.H."/>
            <person name="Rokhsar D.S."/>
        </authorList>
    </citation>
    <scope>NUCLEOTIDE SEQUENCE</scope>
    <source>
        <strain evidence="3">I ESC-2004</strain>
    </source>
</reference>
<dbReference type="HOGENOM" id="CLU_115107_0_0_1"/>
<feature type="transmembrane region" description="Helical" evidence="1">
    <location>
        <begin position="26"/>
        <end position="47"/>
    </location>
</feature>
<evidence type="ECO:0008006" key="4">
    <source>
        <dbReference type="Google" id="ProtNLM"/>
    </source>
</evidence>
<dbReference type="PANTHER" id="PTHR13411:SF6">
    <property type="entry name" value="PLASMINOGEN RECEPTOR (KT)"/>
    <property type="match status" value="1"/>
</dbReference>